<feature type="signal peptide" evidence="1">
    <location>
        <begin position="1"/>
        <end position="23"/>
    </location>
</feature>
<evidence type="ECO:0000313" key="2">
    <source>
        <dbReference type="EMBL" id="SHN74183.1"/>
    </source>
</evidence>
<organism evidence="2 3">
    <name type="scientific">Bradyrhizobium erythrophlei</name>
    <dbReference type="NCBI Taxonomy" id="1437360"/>
    <lineage>
        <taxon>Bacteria</taxon>
        <taxon>Pseudomonadati</taxon>
        <taxon>Pseudomonadota</taxon>
        <taxon>Alphaproteobacteria</taxon>
        <taxon>Hyphomicrobiales</taxon>
        <taxon>Nitrobacteraceae</taxon>
        <taxon>Bradyrhizobium</taxon>
    </lineage>
</organism>
<dbReference type="AlphaFoldDB" id="A0A1M7TU76"/>
<dbReference type="RefSeq" id="WP_156898513.1">
    <property type="nucleotide sequence ID" value="NZ_LT670849.1"/>
</dbReference>
<name>A0A1M7TU76_9BRAD</name>
<keyword evidence="1" id="KW-0732">Signal</keyword>
<evidence type="ECO:0008006" key="4">
    <source>
        <dbReference type="Google" id="ProtNLM"/>
    </source>
</evidence>
<proteinExistence type="predicted"/>
<protein>
    <recommendedName>
        <fullName evidence="4">PXPV repeat-containing protein</fullName>
    </recommendedName>
</protein>
<dbReference type="Proteomes" id="UP000184096">
    <property type="component" value="Chromosome I"/>
</dbReference>
<dbReference type="EMBL" id="LT670849">
    <property type="protein sequence ID" value="SHN74183.1"/>
    <property type="molecule type" value="Genomic_DNA"/>
</dbReference>
<accession>A0A1M7TU76</accession>
<gene>
    <name evidence="2" type="ORF">SAMN05444170_2678</name>
</gene>
<evidence type="ECO:0000313" key="3">
    <source>
        <dbReference type="Proteomes" id="UP000184096"/>
    </source>
</evidence>
<keyword evidence="3" id="KW-1185">Reference proteome</keyword>
<reference evidence="3" key="1">
    <citation type="submission" date="2016-11" db="EMBL/GenBank/DDBJ databases">
        <authorList>
            <person name="Varghese N."/>
            <person name="Submissions S."/>
        </authorList>
    </citation>
    <scope>NUCLEOTIDE SEQUENCE [LARGE SCALE GENOMIC DNA]</scope>
    <source>
        <strain evidence="3">GAS401</strain>
    </source>
</reference>
<evidence type="ECO:0000256" key="1">
    <source>
        <dbReference type="SAM" id="SignalP"/>
    </source>
</evidence>
<feature type="chain" id="PRO_5013111039" description="PXPV repeat-containing protein" evidence="1">
    <location>
        <begin position="24"/>
        <end position="89"/>
    </location>
</feature>
<sequence>MRFKFVIPALAVLATTLATPAFAQEVRVYGPGYYGPGYYGPAYRHRVFRDAYAAGPVIGPLFYGDGWVPEPIFDHSRAGGIDPNIRPSN</sequence>